<name>A0A7W6LSZ8_9SPHN</name>
<dbReference type="EMBL" id="JACIEU010000015">
    <property type="protein sequence ID" value="MBB4149811.1"/>
    <property type="molecule type" value="Genomic_DNA"/>
</dbReference>
<protein>
    <recommendedName>
        <fullName evidence="3">Gene transfer agent family protein</fullName>
    </recommendedName>
</protein>
<dbReference type="Proteomes" id="UP000590524">
    <property type="component" value="Unassembled WGS sequence"/>
</dbReference>
<reference evidence="1 2" key="1">
    <citation type="submission" date="2020-08" db="EMBL/GenBank/DDBJ databases">
        <title>Genomic Encyclopedia of Type Strains, Phase IV (KMG-IV): sequencing the most valuable type-strain genomes for metagenomic binning, comparative biology and taxonomic classification.</title>
        <authorList>
            <person name="Goeker M."/>
        </authorList>
    </citation>
    <scope>NUCLEOTIDE SEQUENCE [LARGE SCALE GENOMIC DNA]</scope>
    <source>
        <strain evidence="1 2">DSM 19371</strain>
    </source>
</reference>
<dbReference type="AlphaFoldDB" id="A0A7W6LSZ8"/>
<evidence type="ECO:0000313" key="2">
    <source>
        <dbReference type="Proteomes" id="UP000590524"/>
    </source>
</evidence>
<evidence type="ECO:0008006" key="3">
    <source>
        <dbReference type="Google" id="ProtNLM"/>
    </source>
</evidence>
<proteinExistence type="predicted"/>
<accession>A0A7W6LSZ8</accession>
<organism evidence="1 2">
    <name type="scientific">Sphingobium scionense</name>
    <dbReference type="NCBI Taxonomy" id="1404341"/>
    <lineage>
        <taxon>Bacteria</taxon>
        <taxon>Pseudomonadati</taxon>
        <taxon>Pseudomonadota</taxon>
        <taxon>Alphaproteobacteria</taxon>
        <taxon>Sphingomonadales</taxon>
        <taxon>Sphingomonadaceae</taxon>
        <taxon>Sphingobium</taxon>
    </lineage>
</organism>
<comment type="caution">
    <text evidence="1">The sequence shown here is derived from an EMBL/GenBank/DDBJ whole genome shotgun (WGS) entry which is preliminary data.</text>
</comment>
<evidence type="ECO:0000313" key="1">
    <source>
        <dbReference type="EMBL" id="MBB4149811.1"/>
    </source>
</evidence>
<dbReference type="RefSeq" id="WP_188083306.1">
    <property type="nucleotide sequence ID" value="NZ_JACIEU010000015.1"/>
</dbReference>
<gene>
    <name evidence="1" type="ORF">GGQ90_003605</name>
</gene>
<sequence length="143" mass="15408">MPKLTYLAAQPFAGGTYRMELGPDQIMEIETGMSRSFDHMVTMQRYFGVKPMPIFELFSHIMSGRVEQGEGSIGNPFRSGASMALISNVVRLALIGGGECSPADARQLVADNAPPHCPLQELWNIAAAVMYATLVGIDESGNG</sequence>
<keyword evidence="2" id="KW-1185">Reference proteome</keyword>